<dbReference type="PANTHER" id="PTHR30290">
    <property type="entry name" value="PERIPLASMIC BINDING COMPONENT OF ABC TRANSPORTER"/>
    <property type="match status" value="1"/>
</dbReference>
<keyword evidence="6" id="KW-1185">Reference proteome</keyword>
<reference evidence="5 6" key="1">
    <citation type="submission" date="2016-10" db="EMBL/GenBank/DDBJ databases">
        <title>Draft Genome sequence of Roseomonas sp. strain M3.</title>
        <authorList>
            <person name="Subhash Y."/>
            <person name="Lee S."/>
        </authorList>
    </citation>
    <scope>NUCLEOTIDE SEQUENCE [LARGE SCALE GENOMIC DNA]</scope>
    <source>
        <strain evidence="5 6">M3</strain>
    </source>
</reference>
<dbReference type="GO" id="GO:0043190">
    <property type="term" value="C:ATP-binding cassette (ABC) transporter complex"/>
    <property type="evidence" value="ECO:0007669"/>
    <property type="project" value="InterPro"/>
</dbReference>
<dbReference type="GO" id="GO:0015833">
    <property type="term" value="P:peptide transport"/>
    <property type="evidence" value="ECO:0007669"/>
    <property type="project" value="TreeGrafter"/>
</dbReference>
<evidence type="ECO:0000259" key="4">
    <source>
        <dbReference type="Pfam" id="PF00496"/>
    </source>
</evidence>
<dbReference type="SUPFAM" id="SSF53850">
    <property type="entry name" value="Periplasmic binding protein-like II"/>
    <property type="match status" value="1"/>
</dbReference>
<dbReference type="Proteomes" id="UP000188879">
    <property type="component" value="Unassembled WGS sequence"/>
</dbReference>
<evidence type="ECO:0000313" key="5">
    <source>
        <dbReference type="EMBL" id="ONG54396.1"/>
    </source>
</evidence>
<organism evidence="5 6">
    <name type="scientific">Teichococcus deserti</name>
    <dbReference type="NCBI Taxonomy" id="1817963"/>
    <lineage>
        <taxon>Bacteria</taxon>
        <taxon>Pseudomonadati</taxon>
        <taxon>Pseudomonadota</taxon>
        <taxon>Alphaproteobacteria</taxon>
        <taxon>Acetobacterales</taxon>
        <taxon>Roseomonadaceae</taxon>
        <taxon>Roseomonas</taxon>
    </lineage>
</organism>
<dbReference type="InterPro" id="IPR006311">
    <property type="entry name" value="TAT_signal"/>
</dbReference>
<accession>A0A1V2H524</accession>
<protein>
    <submittedName>
        <fullName evidence="5">ABC transporter substrate-binding protein</fullName>
    </submittedName>
</protein>
<dbReference type="PIRSF" id="PIRSF002741">
    <property type="entry name" value="MppA"/>
    <property type="match status" value="1"/>
</dbReference>
<dbReference type="AlphaFoldDB" id="A0A1V2H524"/>
<sequence length="526" mass="57943">MSMLRRSLLQGIGAAALAPAVVRAQSATTLRFIPQLDLAYLDPVFSTAYVSRNHGYLVFDTLYGVDANFAAHPQMVAGHVVENDGLLWKLTLRDGLTWHDGEKVLARDCVASIRRFARRDSFGEALMAATEELSAPDDRTIQFRLKKPFPLLPLALGKPGSPMPAMMPQRLAETDPFKQVTEMVGSGPYRYLASERVPGARNSYARFERYQPRADGPLGWTAGPKVAHYERLVWTTQPDAGTAANALLTGEQDWMEYAYHDVLPLLTRSRQIKVATTDPTGFVTMLRINHLQPPFDNPVIRRALFGAVDQRSFMEAVVGNDPAMYRTPLGFFAPGTPMATTEGLSPLQGPRDYDKVKKEILAAGYKGEKVVLLVPADSVGLKAQGDVAADMMTRAGLNVDYLATDWGTLLARRNRKDAADAGGWNAFVSSWTGADWLNPAVHLALRGNGTAYPGWSVSPRSETLRQQWFEAPDLAAQQAICRKIQTISMEEVPYYPLGNYFQPTAYRSSVTGVLPGFASFWNVKPA</sequence>
<evidence type="ECO:0000256" key="1">
    <source>
        <dbReference type="ARBA" id="ARBA00004418"/>
    </source>
</evidence>
<dbReference type="InterPro" id="IPR039424">
    <property type="entry name" value="SBP_5"/>
</dbReference>
<keyword evidence="3" id="KW-0732">Signal</keyword>
<dbReference type="Gene3D" id="3.10.105.10">
    <property type="entry name" value="Dipeptide-binding Protein, Domain 3"/>
    <property type="match status" value="1"/>
</dbReference>
<name>A0A1V2H524_9PROT</name>
<comment type="subcellular location">
    <subcellularLocation>
        <location evidence="1">Periplasm</location>
    </subcellularLocation>
</comment>
<dbReference type="Gene3D" id="3.40.190.10">
    <property type="entry name" value="Periplasmic binding protein-like II"/>
    <property type="match status" value="1"/>
</dbReference>
<dbReference type="PANTHER" id="PTHR30290:SF38">
    <property type="entry name" value="D,D-DIPEPTIDE-BINDING PERIPLASMIC PROTEIN DDPA-RELATED"/>
    <property type="match status" value="1"/>
</dbReference>
<evidence type="ECO:0000256" key="2">
    <source>
        <dbReference type="ARBA" id="ARBA00005695"/>
    </source>
</evidence>
<proteinExistence type="inferred from homology"/>
<dbReference type="PROSITE" id="PS51318">
    <property type="entry name" value="TAT"/>
    <property type="match status" value="1"/>
</dbReference>
<evidence type="ECO:0000256" key="3">
    <source>
        <dbReference type="ARBA" id="ARBA00022729"/>
    </source>
</evidence>
<dbReference type="CDD" id="cd08502">
    <property type="entry name" value="PBP2_NikA_DppA_OppA_like_16"/>
    <property type="match status" value="1"/>
</dbReference>
<evidence type="ECO:0000313" key="6">
    <source>
        <dbReference type="Proteomes" id="UP000188879"/>
    </source>
</evidence>
<dbReference type="EMBL" id="MLCO01000085">
    <property type="protein sequence ID" value="ONG54396.1"/>
    <property type="molecule type" value="Genomic_DNA"/>
</dbReference>
<comment type="caution">
    <text evidence="5">The sequence shown here is derived from an EMBL/GenBank/DDBJ whole genome shotgun (WGS) entry which is preliminary data.</text>
</comment>
<dbReference type="GO" id="GO:0030288">
    <property type="term" value="C:outer membrane-bounded periplasmic space"/>
    <property type="evidence" value="ECO:0007669"/>
    <property type="project" value="UniProtKB-ARBA"/>
</dbReference>
<gene>
    <name evidence="5" type="ORF">BKE38_10400</name>
</gene>
<comment type="similarity">
    <text evidence="2">Belongs to the bacterial solute-binding protein 5 family.</text>
</comment>
<feature type="domain" description="Solute-binding protein family 5" evidence="4">
    <location>
        <begin position="72"/>
        <end position="439"/>
    </location>
</feature>
<dbReference type="InterPro" id="IPR000914">
    <property type="entry name" value="SBP_5_dom"/>
</dbReference>
<dbReference type="Pfam" id="PF00496">
    <property type="entry name" value="SBP_bac_5"/>
    <property type="match status" value="1"/>
</dbReference>
<dbReference type="GO" id="GO:1904680">
    <property type="term" value="F:peptide transmembrane transporter activity"/>
    <property type="evidence" value="ECO:0007669"/>
    <property type="project" value="TreeGrafter"/>
</dbReference>
<dbReference type="InterPro" id="IPR030678">
    <property type="entry name" value="Peptide/Ni-bd"/>
</dbReference>